<evidence type="ECO:0000259" key="4">
    <source>
        <dbReference type="PROSITE" id="PS50102"/>
    </source>
</evidence>
<feature type="domain" description="RRM" evidence="4">
    <location>
        <begin position="410"/>
        <end position="487"/>
    </location>
</feature>
<dbReference type="InterPro" id="IPR012677">
    <property type="entry name" value="Nucleotide-bd_a/b_plait_sf"/>
</dbReference>
<dbReference type="EMBL" id="JAFJMO010000001">
    <property type="protein sequence ID" value="KAJ8288413.1"/>
    <property type="molecule type" value="Genomic_DNA"/>
</dbReference>
<evidence type="ECO:0000256" key="3">
    <source>
        <dbReference type="PROSITE-ProRule" id="PRU00176"/>
    </source>
</evidence>
<dbReference type="InterPro" id="IPR050666">
    <property type="entry name" value="ESRP"/>
</dbReference>
<gene>
    <name evidence="5" type="ORF">COCON_G00010720</name>
</gene>
<organism evidence="5 6">
    <name type="scientific">Conger conger</name>
    <name type="common">Conger eel</name>
    <name type="synonym">Muraena conger</name>
    <dbReference type="NCBI Taxonomy" id="82655"/>
    <lineage>
        <taxon>Eukaryota</taxon>
        <taxon>Metazoa</taxon>
        <taxon>Chordata</taxon>
        <taxon>Craniata</taxon>
        <taxon>Vertebrata</taxon>
        <taxon>Euteleostomi</taxon>
        <taxon>Actinopterygii</taxon>
        <taxon>Neopterygii</taxon>
        <taxon>Teleostei</taxon>
        <taxon>Anguilliformes</taxon>
        <taxon>Congridae</taxon>
        <taxon>Conger</taxon>
    </lineage>
</organism>
<proteinExistence type="predicted"/>
<comment type="caution">
    <text evidence="5">The sequence shown here is derived from an EMBL/GenBank/DDBJ whole genome shotgun (WGS) entry which is preliminary data.</text>
</comment>
<dbReference type="PROSITE" id="PS50102">
    <property type="entry name" value="RRM"/>
    <property type="match status" value="3"/>
</dbReference>
<dbReference type="Proteomes" id="UP001152803">
    <property type="component" value="Unassembled WGS sequence"/>
</dbReference>
<evidence type="ECO:0000256" key="2">
    <source>
        <dbReference type="ARBA" id="ARBA00022884"/>
    </source>
</evidence>
<reference evidence="5" key="1">
    <citation type="journal article" date="2023" name="Science">
        <title>Genome structures resolve the early diversification of teleost fishes.</title>
        <authorList>
            <person name="Parey E."/>
            <person name="Louis A."/>
            <person name="Montfort J."/>
            <person name="Bouchez O."/>
            <person name="Roques C."/>
            <person name="Iampietro C."/>
            <person name="Lluch J."/>
            <person name="Castinel A."/>
            <person name="Donnadieu C."/>
            <person name="Desvignes T."/>
            <person name="Floi Bucao C."/>
            <person name="Jouanno E."/>
            <person name="Wen M."/>
            <person name="Mejri S."/>
            <person name="Dirks R."/>
            <person name="Jansen H."/>
            <person name="Henkel C."/>
            <person name="Chen W.J."/>
            <person name="Zahm M."/>
            <person name="Cabau C."/>
            <person name="Klopp C."/>
            <person name="Thompson A.W."/>
            <person name="Robinson-Rechavi M."/>
            <person name="Braasch I."/>
            <person name="Lecointre G."/>
            <person name="Bobe J."/>
            <person name="Postlethwait J.H."/>
            <person name="Berthelot C."/>
            <person name="Roest Crollius H."/>
            <person name="Guiguen Y."/>
        </authorList>
    </citation>
    <scope>NUCLEOTIDE SEQUENCE</scope>
    <source>
        <strain evidence="5">Concon-B</strain>
    </source>
</reference>
<name>A0A9Q1E2K4_CONCO</name>
<dbReference type="InterPro" id="IPR035979">
    <property type="entry name" value="RBD_domain_sf"/>
</dbReference>
<dbReference type="CDD" id="cd12510">
    <property type="entry name" value="RRM1_RBM12_like"/>
    <property type="match status" value="1"/>
</dbReference>
<feature type="domain" description="RRM" evidence="4">
    <location>
        <begin position="3"/>
        <end position="76"/>
    </location>
</feature>
<accession>A0A9Q1E2K4</accession>
<dbReference type="Gene3D" id="3.30.70.330">
    <property type="match status" value="4"/>
</dbReference>
<dbReference type="InterPro" id="IPR000504">
    <property type="entry name" value="RRM_dom"/>
</dbReference>
<sequence>MAVVIRLHGLNIEAGSEDIRRFFDGLQIPGGGVYITGGSRGEAFIIFATEKDARLAMQRSGSVLRGSRVTLSLSCKEELQHQMAYRLKKCKSSKKGPEKKAKALTEASAPDPVAALLLGLFTAIGSLQAKQLGLNMAPQPMKNVECKPDHITTSKEQLKRRRSTSRMNTHYLRLYGLPELITRQDIDHFFEGLQVEDVITNVQIGRCYGCLVKFTREQDALEGLKLNHQSIGSFSVEVKEASLEMWVSALKYKKSLKECQRNESSAPVKRYPEGCLRSSSPKRHQSCTHSPSEEFCVKIENISPKMSKTEIKELFGCSYIKNDKVLHLLDQQGYRTSTAFIIFDNLKDYHIALNLNRCQFSSQTIKVSAVTKENITEMINSSNLMTEVDRGSIEALRPEKPRGRFHSLKTCLYVRNLPADVQKVEVKDFFSECGVSADHINLLYDQQGVGIGEALVKFQSEDVAKVAESRNGNIFLGSNVLLTLITPQQMEDLLHKRH</sequence>
<dbReference type="OrthoDB" id="2588702at2759"/>
<dbReference type="AlphaFoldDB" id="A0A9Q1E2K4"/>
<dbReference type="PANTHER" id="PTHR13976">
    <property type="entry name" value="HETEROGENEOUS NUCLEAR RIBONUCLEOPROTEIN-RELATED"/>
    <property type="match status" value="1"/>
</dbReference>
<protein>
    <recommendedName>
        <fullName evidence="4">RRM domain-containing protein</fullName>
    </recommendedName>
</protein>
<dbReference type="GO" id="GO:0003723">
    <property type="term" value="F:RNA binding"/>
    <property type="evidence" value="ECO:0007669"/>
    <property type="project" value="UniProtKB-UniRule"/>
</dbReference>
<keyword evidence="1" id="KW-0677">Repeat</keyword>
<evidence type="ECO:0000313" key="5">
    <source>
        <dbReference type="EMBL" id="KAJ8288413.1"/>
    </source>
</evidence>
<keyword evidence="2 3" id="KW-0694">RNA-binding</keyword>
<feature type="domain" description="RRM" evidence="4">
    <location>
        <begin position="295"/>
        <end position="372"/>
    </location>
</feature>
<dbReference type="SUPFAM" id="SSF54928">
    <property type="entry name" value="RNA-binding domain, RBD"/>
    <property type="match status" value="4"/>
</dbReference>
<evidence type="ECO:0000313" key="6">
    <source>
        <dbReference type="Proteomes" id="UP001152803"/>
    </source>
</evidence>
<dbReference type="SMART" id="SM00360">
    <property type="entry name" value="RRM"/>
    <property type="match status" value="4"/>
</dbReference>
<evidence type="ECO:0000256" key="1">
    <source>
        <dbReference type="ARBA" id="ARBA00022737"/>
    </source>
</evidence>
<keyword evidence="6" id="KW-1185">Reference proteome</keyword>
<dbReference type="Pfam" id="PF00076">
    <property type="entry name" value="RRM_1"/>
    <property type="match status" value="1"/>
</dbReference>